<organism evidence="4 5">
    <name type="scientific">Haloarcula saliterrae</name>
    <dbReference type="NCBI Taxonomy" id="2950534"/>
    <lineage>
        <taxon>Archaea</taxon>
        <taxon>Methanobacteriati</taxon>
        <taxon>Methanobacteriota</taxon>
        <taxon>Stenosarchaea group</taxon>
        <taxon>Halobacteria</taxon>
        <taxon>Halobacteriales</taxon>
        <taxon>Haloarculaceae</taxon>
        <taxon>Haloarcula</taxon>
    </lineage>
</organism>
<gene>
    <name evidence="4" type="ORF">NDI56_00380</name>
</gene>
<reference evidence="4 5" key="1">
    <citation type="submission" date="2022-06" db="EMBL/GenBank/DDBJ databases">
        <title>Haloarcula sp. a new haloarchaeum isolate from saline soil.</title>
        <authorList>
            <person name="Strakova D."/>
            <person name="Galisteo C."/>
            <person name="Sanchez-Porro C."/>
            <person name="Ventosa A."/>
        </authorList>
    </citation>
    <scope>NUCLEOTIDE SEQUENCE [LARGE SCALE GENOMIC DNA]</scope>
    <source>
        <strain evidence="4 5">S1CR25-12</strain>
    </source>
</reference>
<dbReference type="PIRSF" id="PIRSF000239">
    <property type="entry name" value="AHPC"/>
    <property type="match status" value="1"/>
</dbReference>
<sequence length="159" mass="18198">MVETGDIAPDFTLRGTDGQLLSQYTLSDYVADGYVILSFYMNDFSPVCSEQMCDLDDIDLFQFEADVSMFGISPDYVYSHREYSRQKGITFPLLSDTQFEVSKAYGVYDPELESGVRRALFLVDSDRRIRHSWVATDNWEAWDHSTTEALKAALDTLRI</sequence>
<dbReference type="EMBL" id="JAMQON010000001">
    <property type="protein sequence ID" value="MDS0257857.1"/>
    <property type="molecule type" value="Genomic_DNA"/>
</dbReference>
<dbReference type="Pfam" id="PF00578">
    <property type="entry name" value="AhpC-TSA"/>
    <property type="match status" value="1"/>
</dbReference>
<keyword evidence="5" id="KW-1185">Reference proteome</keyword>
<evidence type="ECO:0000313" key="5">
    <source>
        <dbReference type="Proteomes" id="UP001259659"/>
    </source>
</evidence>
<dbReference type="InterPro" id="IPR036249">
    <property type="entry name" value="Thioredoxin-like_sf"/>
</dbReference>
<dbReference type="Gene3D" id="3.40.30.10">
    <property type="entry name" value="Glutaredoxin"/>
    <property type="match status" value="1"/>
</dbReference>
<name>A0ABU2F6N7_9EURY</name>
<evidence type="ECO:0000256" key="1">
    <source>
        <dbReference type="ARBA" id="ARBA00023002"/>
    </source>
</evidence>
<evidence type="ECO:0000313" key="4">
    <source>
        <dbReference type="EMBL" id="MDS0257857.1"/>
    </source>
</evidence>
<dbReference type="Proteomes" id="UP001259659">
    <property type="component" value="Unassembled WGS sequence"/>
</dbReference>
<keyword evidence="1" id="KW-0560">Oxidoreductase</keyword>
<dbReference type="RefSeq" id="WP_310917419.1">
    <property type="nucleotide sequence ID" value="NZ_JAMQON010000001.1"/>
</dbReference>
<protein>
    <submittedName>
        <fullName evidence="4">Redoxin domain-containing protein</fullName>
    </submittedName>
</protein>
<keyword evidence="2" id="KW-0676">Redox-active center</keyword>
<feature type="domain" description="Thioredoxin" evidence="3">
    <location>
        <begin position="2"/>
        <end position="159"/>
    </location>
</feature>
<proteinExistence type="predicted"/>
<dbReference type="InterPro" id="IPR000866">
    <property type="entry name" value="AhpC/TSA"/>
</dbReference>
<evidence type="ECO:0000256" key="2">
    <source>
        <dbReference type="ARBA" id="ARBA00023284"/>
    </source>
</evidence>
<dbReference type="PROSITE" id="PS51352">
    <property type="entry name" value="THIOREDOXIN_2"/>
    <property type="match status" value="1"/>
</dbReference>
<accession>A0ABU2F6N7</accession>
<dbReference type="InterPro" id="IPR013766">
    <property type="entry name" value="Thioredoxin_domain"/>
</dbReference>
<dbReference type="InterPro" id="IPR024706">
    <property type="entry name" value="Peroxiredoxin_AhpC-typ"/>
</dbReference>
<dbReference type="PANTHER" id="PTHR43110:SF1">
    <property type="entry name" value="THIOL PEROXIDASE"/>
    <property type="match status" value="1"/>
</dbReference>
<evidence type="ECO:0000259" key="3">
    <source>
        <dbReference type="PROSITE" id="PS51352"/>
    </source>
</evidence>
<dbReference type="SUPFAM" id="SSF52833">
    <property type="entry name" value="Thioredoxin-like"/>
    <property type="match status" value="1"/>
</dbReference>
<comment type="caution">
    <text evidence="4">The sequence shown here is derived from an EMBL/GenBank/DDBJ whole genome shotgun (WGS) entry which is preliminary data.</text>
</comment>
<dbReference type="InterPro" id="IPR050455">
    <property type="entry name" value="Tpx_Peroxidase_subfamily"/>
</dbReference>
<dbReference type="PANTHER" id="PTHR43110">
    <property type="entry name" value="THIOL PEROXIDASE"/>
    <property type="match status" value="1"/>
</dbReference>